<dbReference type="NCBIfam" id="NF033640">
    <property type="entry name" value="N_Twi_rSAM"/>
    <property type="match status" value="1"/>
</dbReference>
<dbReference type="PANTHER" id="PTHR11228">
    <property type="entry name" value="RADICAL SAM DOMAIN PROTEIN"/>
    <property type="match status" value="1"/>
</dbReference>
<evidence type="ECO:0000256" key="3">
    <source>
        <dbReference type="ARBA" id="ARBA00022723"/>
    </source>
</evidence>
<evidence type="ECO:0000256" key="4">
    <source>
        <dbReference type="ARBA" id="ARBA00023004"/>
    </source>
</evidence>
<dbReference type="InterPro" id="IPR050377">
    <property type="entry name" value="Radical_SAM_PqqE_MftC-like"/>
</dbReference>
<dbReference type="OrthoDB" id="5292692at2"/>
<dbReference type="SUPFAM" id="SSF102114">
    <property type="entry name" value="Radical SAM enzymes"/>
    <property type="match status" value="2"/>
</dbReference>
<keyword evidence="5" id="KW-0411">Iron-sulfur</keyword>
<dbReference type="CDD" id="cd21109">
    <property type="entry name" value="SPASM"/>
    <property type="match status" value="1"/>
</dbReference>
<name>A0A4Q7VIA5_9BACT</name>
<dbReference type="AlphaFoldDB" id="A0A4Q7VIA5"/>
<dbReference type="GO" id="GO:0003824">
    <property type="term" value="F:catalytic activity"/>
    <property type="evidence" value="ECO:0007669"/>
    <property type="project" value="InterPro"/>
</dbReference>
<feature type="domain" description="4Fe4S-binding SPASM" evidence="6">
    <location>
        <begin position="8"/>
        <end position="69"/>
    </location>
</feature>
<dbReference type="GO" id="GO:0051536">
    <property type="term" value="F:iron-sulfur cluster binding"/>
    <property type="evidence" value="ECO:0007669"/>
    <property type="project" value="UniProtKB-KW"/>
</dbReference>
<dbReference type="EMBL" id="SHKN01000001">
    <property type="protein sequence ID" value="RZT95866.1"/>
    <property type="molecule type" value="Genomic_DNA"/>
</dbReference>
<reference evidence="7 8" key="1">
    <citation type="submission" date="2019-02" db="EMBL/GenBank/DDBJ databases">
        <title>Genomic Encyclopedia of Type Strains, Phase IV (KMG-IV): sequencing the most valuable type-strain genomes for metagenomic binning, comparative biology and taxonomic classification.</title>
        <authorList>
            <person name="Goeker M."/>
        </authorList>
    </citation>
    <scope>NUCLEOTIDE SEQUENCE [LARGE SCALE GENOMIC DNA]</scope>
    <source>
        <strain evidence="7 8">DSM 28825</strain>
    </source>
</reference>
<dbReference type="InterPro" id="IPR023885">
    <property type="entry name" value="4Fe4S-binding_SPASM_dom"/>
</dbReference>
<dbReference type="PANTHER" id="PTHR11228:SF7">
    <property type="entry name" value="PQQA PEPTIDE CYCLASE"/>
    <property type="match status" value="1"/>
</dbReference>
<dbReference type="SFLD" id="SFLDS00029">
    <property type="entry name" value="Radical_SAM"/>
    <property type="match status" value="1"/>
</dbReference>
<gene>
    <name evidence="7" type="ORF">EV201_0494</name>
</gene>
<protein>
    <submittedName>
        <fullName evidence="7">4Fe-4S single cluster protein</fullName>
    </submittedName>
</protein>
<proteinExistence type="predicted"/>
<dbReference type="InterPro" id="IPR058240">
    <property type="entry name" value="rSAM_sf"/>
</dbReference>
<comment type="caution">
    <text evidence="7">The sequence shown here is derived from an EMBL/GenBank/DDBJ whole genome shotgun (WGS) entry which is preliminary data.</text>
</comment>
<dbReference type="Gene3D" id="3.20.20.70">
    <property type="entry name" value="Aldolase class I"/>
    <property type="match status" value="2"/>
</dbReference>
<evidence type="ECO:0000256" key="2">
    <source>
        <dbReference type="ARBA" id="ARBA00022691"/>
    </source>
</evidence>
<dbReference type="Proteomes" id="UP000293562">
    <property type="component" value="Unassembled WGS sequence"/>
</dbReference>
<keyword evidence="4" id="KW-0408">Iron</keyword>
<dbReference type="CDD" id="cd01335">
    <property type="entry name" value="Radical_SAM"/>
    <property type="match status" value="1"/>
</dbReference>
<keyword evidence="2" id="KW-0949">S-adenosyl-L-methionine</keyword>
<sequence>MNSERPFCLMPFIHYHVGNAGNVKACCVANIPYGNCNKQSFNEIWQDEAINKLRAKFKNGESDPRCAVCLKLEEAGGKSIRQETHERFSAFKAYEEKQQPVYFDIRFSNACNFACRTCWHGASSSWFTEAKPLKRSLGNTALLQNINDFENFIAENGEALLQAEEIYFAGGEPLMSEEHYTLLQYLIDNKHTKLRLRYNTNFSVLEFKGHQILNYWKQFDDVEILASIDAHQKLGEYIRKGFNWVKFVENREAIREFSHIKFKIAPTISVLSIANLPELYKTCLELDVIQKEDFYINILERPYYYNTKAIPAHIKDAIAKSFEKFYLWANENSIPLSVLKQFEECITYMQAEDLSKHWKAFLKETELFDKLREESSEDLKVLFEINNTNSNS</sequence>
<dbReference type="GO" id="GO:0046872">
    <property type="term" value="F:metal ion binding"/>
    <property type="evidence" value="ECO:0007669"/>
    <property type="project" value="UniProtKB-KW"/>
</dbReference>
<evidence type="ECO:0000259" key="6">
    <source>
        <dbReference type="Pfam" id="PF13186"/>
    </source>
</evidence>
<dbReference type="InterPro" id="IPR013785">
    <property type="entry name" value="Aldolase_TIM"/>
</dbReference>
<keyword evidence="8" id="KW-1185">Reference proteome</keyword>
<organism evidence="7 8">
    <name type="scientific">Ancylomarina subtilis</name>
    <dbReference type="NCBI Taxonomy" id="1639035"/>
    <lineage>
        <taxon>Bacteria</taxon>
        <taxon>Pseudomonadati</taxon>
        <taxon>Bacteroidota</taxon>
        <taxon>Bacteroidia</taxon>
        <taxon>Marinilabiliales</taxon>
        <taxon>Marinifilaceae</taxon>
        <taxon>Ancylomarina</taxon>
    </lineage>
</organism>
<comment type="cofactor">
    <cofactor evidence="1">
        <name>[4Fe-4S] cluster</name>
        <dbReference type="ChEBI" id="CHEBI:49883"/>
    </cofactor>
</comment>
<evidence type="ECO:0000256" key="1">
    <source>
        <dbReference type="ARBA" id="ARBA00001966"/>
    </source>
</evidence>
<dbReference type="InterPro" id="IPR007197">
    <property type="entry name" value="rSAM"/>
</dbReference>
<dbReference type="Pfam" id="PF13186">
    <property type="entry name" value="SPASM"/>
    <property type="match status" value="1"/>
</dbReference>
<accession>A0A4Q7VIA5</accession>
<dbReference type="RefSeq" id="WP_130305792.1">
    <property type="nucleotide sequence ID" value="NZ_SHKN01000001.1"/>
</dbReference>
<evidence type="ECO:0000313" key="8">
    <source>
        <dbReference type="Proteomes" id="UP000293562"/>
    </source>
</evidence>
<keyword evidence="3" id="KW-0479">Metal-binding</keyword>
<evidence type="ECO:0000313" key="7">
    <source>
        <dbReference type="EMBL" id="RZT95866.1"/>
    </source>
</evidence>
<evidence type="ECO:0000256" key="5">
    <source>
        <dbReference type="ARBA" id="ARBA00023014"/>
    </source>
</evidence>